<reference evidence="1 2" key="1">
    <citation type="journal article" date="2015" name="Proc. Natl. Acad. Sci. U.S.A.">
        <title>The resurrection genome of Boea hygrometrica: A blueprint for survival of dehydration.</title>
        <authorList>
            <person name="Xiao L."/>
            <person name="Yang G."/>
            <person name="Zhang L."/>
            <person name="Yang X."/>
            <person name="Zhao S."/>
            <person name="Ji Z."/>
            <person name="Zhou Q."/>
            <person name="Hu M."/>
            <person name="Wang Y."/>
            <person name="Chen M."/>
            <person name="Xu Y."/>
            <person name="Jin H."/>
            <person name="Xiao X."/>
            <person name="Hu G."/>
            <person name="Bao F."/>
            <person name="Hu Y."/>
            <person name="Wan P."/>
            <person name="Li L."/>
            <person name="Deng X."/>
            <person name="Kuang T."/>
            <person name="Xiang C."/>
            <person name="Zhu J.K."/>
            <person name="Oliver M.J."/>
            <person name="He Y."/>
        </authorList>
    </citation>
    <scope>NUCLEOTIDE SEQUENCE [LARGE SCALE GENOMIC DNA]</scope>
    <source>
        <strain evidence="2">cv. XS01</strain>
    </source>
</reference>
<dbReference type="Proteomes" id="UP000250235">
    <property type="component" value="Unassembled WGS sequence"/>
</dbReference>
<evidence type="ECO:0000313" key="1">
    <source>
        <dbReference type="EMBL" id="KZV20902.1"/>
    </source>
</evidence>
<evidence type="ECO:0000313" key="2">
    <source>
        <dbReference type="Proteomes" id="UP000250235"/>
    </source>
</evidence>
<keyword evidence="2" id="KW-1185">Reference proteome</keyword>
<dbReference type="OrthoDB" id="1751327at2759"/>
<dbReference type="Pfam" id="PF08284">
    <property type="entry name" value="RVP_2"/>
    <property type="match status" value="1"/>
</dbReference>
<protein>
    <submittedName>
        <fullName evidence="1">Uncharacterized protein</fullName>
    </submittedName>
</protein>
<gene>
    <name evidence="1" type="ORF">F511_27771</name>
</gene>
<sequence>MPGHILKNCPKSKQLVTSRAFVMTADQAPPESTVVTGEITIAGIPSLALLDSGATHVSRQTSQSETPIM</sequence>
<dbReference type="AlphaFoldDB" id="A0A2Z7AP36"/>
<organism evidence="1 2">
    <name type="scientific">Dorcoceras hygrometricum</name>
    <dbReference type="NCBI Taxonomy" id="472368"/>
    <lineage>
        <taxon>Eukaryota</taxon>
        <taxon>Viridiplantae</taxon>
        <taxon>Streptophyta</taxon>
        <taxon>Embryophyta</taxon>
        <taxon>Tracheophyta</taxon>
        <taxon>Spermatophyta</taxon>
        <taxon>Magnoliopsida</taxon>
        <taxon>eudicotyledons</taxon>
        <taxon>Gunneridae</taxon>
        <taxon>Pentapetalae</taxon>
        <taxon>asterids</taxon>
        <taxon>lamiids</taxon>
        <taxon>Lamiales</taxon>
        <taxon>Gesneriaceae</taxon>
        <taxon>Didymocarpoideae</taxon>
        <taxon>Trichosporeae</taxon>
        <taxon>Loxocarpinae</taxon>
        <taxon>Dorcoceras</taxon>
    </lineage>
</organism>
<proteinExistence type="predicted"/>
<name>A0A2Z7AP36_9LAMI</name>
<accession>A0A2Z7AP36</accession>
<dbReference type="EMBL" id="KV015057">
    <property type="protein sequence ID" value="KZV20902.1"/>
    <property type="molecule type" value="Genomic_DNA"/>
</dbReference>